<feature type="compositionally biased region" description="Basic and acidic residues" evidence="1">
    <location>
        <begin position="210"/>
        <end position="223"/>
    </location>
</feature>
<reference evidence="2 3" key="1">
    <citation type="submission" date="2024-03" db="EMBL/GenBank/DDBJ databases">
        <title>The genome assembly and annotation of the cricket Gryllus longicercus Weissman &amp; Gray.</title>
        <authorList>
            <person name="Szrajer S."/>
            <person name="Gray D."/>
            <person name="Ylla G."/>
        </authorList>
    </citation>
    <scope>NUCLEOTIDE SEQUENCE [LARGE SCALE GENOMIC DNA]</scope>
    <source>
        <strain evidence="2">DAG 2021-001</strain>
        <tissue evidence="2">Whole body minus gut</tissue>
    </source>
</reference>
<feature type="region of interest" description="Disordered" evidence="1">
    <location>
        <begin position="166"/>
        <end position="223"/>
    </location>
</feature>
<comment type="caution">
    <text evidence="2">The sequence shown here is derived from an EMBL/GenBank/DDBJ whole genome shotgun (WGS) entry which is preliminary data.</text>
</comment>
<protein>
    <submittedName>
        <fullName evidence="2">Uncharacterized protein</fullName>
    </submittedName>
</protein>
<name>A0AAN9VY76_9ORTH</name>
<dbReference type="EMBL" id="JAZDUA010000090">
    <property type="protein sequence ID" value="KAK7868607.1"/>
    <property type="molecule type" value="Genomic_DNA"/>
</dbReference>
<keyword evidence="3" id="KW-1185">Reference proteome</keyword>
<sequence length="1758" mass="201222">MGKNTRTDDTLNHTDILANEISADKMMSKVNTNDENIDKNKSKEAKNVDVDLNHKFHNSEKKIETNSLSPKNEMPGDKKCTVTDEVIPYTINGKINLKETCETTHTHSSEEFLNSKIKETASGLLPTIKNRVFKTSECSIKRSLKMNTVNKIKNERYTEQTVRCNRKQSQFNPEKGKSECTTSNRRSKRIQNARRQSENIFESNKLNTSRKREEKQNSDNDFDEKKYLKNISKKKLQTTKKEELKRDFVSSPCISDKYIDRNRQKIMDTGVANKVQSEGTYFKRKLKNVNADCGINKIQDMHVTFSDKGNEICENLCKSHQDKRVEIKFVNKHENNNQESNCQLLVPETPSTVSVENCINLPNEETPDAMKTSIRPVINEIISVNEENNDNPEEEGKQLSEVNHPTENTRSKPCSLKKYRKPTELCKAETCEFQTCSSGTEVAECAEVNGHNLVHNNPENNDDNNNNNNNMCLQEREKNINSSNELSHAECVNLKKDSKEIYSENRDCASETVINIEGASQEVFVQNEVQGNPNSENEIIKSINNNECDTKEGIAQLSPCSQSDVSFIVTNAIVHNSSPSSSPIDNQHTVKSGVDTVITQSVKVFKFFTQNITSVEKNNDSLHFQDKNKTNTAKHIVNALVKDSVEKMYIQETLTSKRQYTDSCKKGKAAEAHCEDSNDKNKVKMINGGTCASTKEGENENLKTNNTSRKKKNLHPVSRSDTKPIPSTRTLRKRKAVSYTYNSPVYTENENKGKYEVNNCSHNKVGRSSVKKRLFTQNEIDIISLCSGSQNSCLTENGIQKANMKEIPSDTKKCDLSVSQNNIHDEFDKLLTTSPPPLPKRNPNHWKEKYRKDIQLKSLKQTSNNQKIVNSKKTKRSVYSDLDSSSDMSVFFDSADHERKAIAAEDREKANIFSLIKIKNRNSEINSKSMDPQSDEKNTHFHLNPNNLNDILQTNKSILSPKVICNKLPSSIVKESNSKVISKNPKKNADEEIMDKENQGFQEDGKLFVKNSVIDVEPEKVKKRRSKNQIKSENNKEIDCNSKYKIGEQIIQEGNSDKLIYMMSTYNNKITTQTGKTINNEGCSEQLQQLNVNCSLERKAVYQDTDCENKMNEVSSVLQNKEAQNKVENIKCKKSIDKSNQKDLCNKKRKLIVYSDTDSDCDVSVSATNAGYQNKETCTFNLQINKSNENFSENDYKGSETNAANRDTSRNEHFHLNPSDSIERLQTNESTMQLTTVEVTNQPETLVNNTEFSKLLQLEKGNNCITEQKGKKAFQWNENYTNKSTGHETKCNILNKIDIPNCREQESQISPIHSTNKKEKCHEINDKYINETESCKDQRIIGRTLKCIDKFENKRKKHKSFQKLIKSNETSPLFFKNRHCNKKFLHFGNYESETIINNEYLRGIDSQIGYKKSIKNNAANCSNENDRSDKLLNDSKNITKDNRRIQNTKELVQENSVSCFEELSESQEVVDSQIYQNFHTLQPKCQLEINGKLNIDDDDVDNVSMEENGFSNRESHIYAVASIKSNKIVKRQSKGQIQSKKSTSQLGYKVHKNQIEHRFLPKPLVCKWSSETDGSSLSSSETINEFPKEQSTSVRKMKKRKPMPSFLKKEFQKSTREKKKCIKQISSNISNTFLGHFSQSSHIFHARRTDSRKHLDKNVGHKIQKLKNSIQTLDDFIEGMEERIEEVNLMVMNQNCHEEDIKQNFIHIENEYMKFAADLSNEPKFDIQHLISSLGENFRKEILRNMLKNLRNVSDTCL</sequence>
<accession>A0AAN9VY76</accession>
<dbReference type="Proteomes" id="UP001378592">
    <property type="component" value="Unassembled WGS sequence"/>
</dbReference>
<feature type="compositionally biased region" description="Polar residues" evidence="1">
    <location>
        <begin position="198"/>
        <end position="207"/>
    </location>
</feature>
<feature type="region of interest" description="Disordered" evidence="1">
    <location>
        <begin position="1190"/>
        <end position="1212"/>
    </location>
</feature>
<organism evidence="2 3">
    <name type="scientific">Gryllus longicercus</name>
    <dbReference type="NCBI Taxonomy" id="2509291"/>
    <lineage>
        <taxon>Eukaryota</taxon>
        <taxon>Metazoa</taxon>
        <taxon>Ecdysozoa</taxon>
        <taxon>Arthropoda</taxon>
        <taxon>Hexapoda</taxon>
        <taxon>Insecta</taxon>
        <taxon>Pterygota</taxon>
        <taxon>Neoptera</taxon>
        <taxon>Polyneoptera</taxon>
        <taxon>Orthoptera</taxon>
        <taxon>Ensifera</taxon>
        <taxon>Gryllidea</taxon>
        <taxon>Grylloidea</taxon>
        <taxon>Gryllidae</taxon>
        <taxon>Gryllinae</taxon>
        <taxon>Gryllus</taxon>
    </lineage>
</organism>
<proteinExistence type="predicted"/>
<feature type="region of interest" description="Disordered" evidence="1">
    <location>
        <begin position="1577"/>
        <end position="1603"/>
    </location>
</feature>
<feature type="region of interest" description="Disordered" evidence="1">
    <location>
        <begin position="386"/>
        <end position="413"/>
    </location>
</feature>
<evidence type="ECO:0000313" key="2">
    <source>
        <dbReference type="EMBL" id="KAK7868607.1"/>
    </source>
</evidence>
<feature type="compositionally biased region" description="Polar residues" evidence="1">
    <location>
        <begin position="400"/>
        <end position="412"/>
    </location>
</feature>
<evidence type="ECO:0000313" key="3">
    <source>
        <dbReference type="Proteomes" id="UP001378592"/>
    </source>
</evidence>
<feature type="compositionally biased region" description="Polar residues" evidence="1">
    <location>
        <begin position="1190"/>
        <end position="1206"/>
    </location>
</feature>
<feature type="region of interest" description="Disordered" evidence="1">
    <location>
        <begin position="692"/>
        <end position="727"/>
    </location>
</feature>
<evidence type="ECO:0000256" key="1">
    <source>
        <dbReference type="SAM" id="MobiDB-lite"/>
    </source>
</evidence>
<gene>
    <name evidence="2" type="ORF">R5R35_008417</name>
</gene>